<dbReference type="PANTHER" id="PTHR46387:SF2">
    <property type="entry name" value="RIBONUCLEASE HI"/>
    <property type="match status" value="1"/>
</dbReference>
<keyword evidence="4" id="KW-1185">Reference proteome</keyword>
<sequence length="517" mass="55271">MLAEPITVDPVPMDVDLGRVPRRTPPARPSEHRRDGKRRRLNSADDHEACKLAEHLQLVAEDGAEDQPQVPMPSAANTHSAPVLAVDVAVQDRTDAEQEACVRWGPPLPRTLVAARIADRVGEASPPRWGPPLSREVVVSRIAAKLDAAPAPRWGPPLPRDIVTSRIAGRPLPPLPAALLADEETKESEPPNPAHATTEESTAAEPMDVGTGLAMASDPPTMAPREWRLQFDGACRGAPNPGGAGALLYSPDGVVVWTGSRYLPGAKETNNTAEYTALLIGARTAADHGAGRLRIEGDSLLVIRQVKGLYATKSTRLRQLRNAVRRELARVPQHSLHHIDRQANAVADRLANRALDMKSDKIEYKEHPVAGACTTTMRSPQAGPPATPPPGHEDTEMADADSDSGLLADIDDSEVYARMRLEPGAVPARRPRLRLRQLADEEMEAASEAVECLSAALSAKITNAEDWATAEALPHLLRPRTPPAAATPTATGGGPPHGPPIRRGPRSTPRPGENAAP</sequence>
<dbReference type="EMBL" id="BSXT01008780">
    <property type="protein sequence ID" value="GMF66974.1"/>
    <property type="molecule type" value="Genomic_DNA"/>
</dbReference>
<dbReference type="InterPro" id="IPR012337">
    <property type="entry name" value="RNaseH-like_sf"/>
</dbReference>
<feature type="region of interest" description="Disordered" evidence="1">
    <location>
        <begin position="1"/>
        <end position="48"/>
    </location>
</feature>
<dbReference type="AlphaFoldDB" id="A0A9W7DDQ8"/>
<proteinExistence type="predicted"/>
<evidence type="ECO:0000313" key="3">
    <source>
        <dbReference type="EMBL" id="GMF66974.1"/>
    </source>
</evidence>
<evidence type="ECO:0000256" key="1">
    <source>
        <dbReference type="SAM" id="MobiDB-lite"/>
    </source>
</evidence>
<dbReference type="PANTHER" id="PTHR46387">
    <property type="entry name" value="POLYNUCLEOTIDYL TRANSFERASE, RIBONUCLEASE H-LIKE SUPERFAMILY PROTEIN"/>
    <property type="match status" value="1"/>
</dbReference>
<dbReference type="Gene3D" id="3.30.420.10">
    <property type="entry name" value="Ribonuclease H-like superfamily/Ribonuclease H"/>
    <property type="match status" value="1"/>
</dbReference>
<evidence type="ECO:0000313" key="4">
    <source>
        <dbReference type="Proteomes" id="UP001165121"/>
    </source>
</evidence>
<organism evidence="3 4">
    <name type="scientific">Phytophthora fragariaefolia</name>
    <dbReference type="NCBI Taxonomy" id="1490495"/>
    <lineage>
        <taxon>Eukaryota</taxon>
        <taxon>Sar</taxon>
        <taxon>Stramenopiles</taxon>
        <taxon>Oomycota</taxon>
        <taxon>Peronosporomycetes</taxon>
        <taxon>Peronosporales</taxon>
        <taxon>Peronosporaceae</taxon>
        <taxon>Phytophthora</taxon>
    </lineage>
</organism>
<accession>A0A9W7DDQ8</accession>
<feature type="region of interest" description="Disordered" evidence="1">
    <location>
        <begin position="473"/>
        <end position="517"/>
    </location>
</feature>
<protein>
    <submittedName>
        <fullName evidence="3">Unnamed protein product</fullName>
    </submittedName>
</protein>
<dbReference type="PROSITE" id="PS50879">
    <property type="entry name" value="RNASE_H_1"/>
    <property type="match status" value="1"/>
</dbReference>
<dbReference type="Proteomes" id="UP001165121">
    <property type="component" value="Unassembled WGS sequence"/>
</dbReference>
<name>A0A9W7DDQ8_9STRA</name>
<dbReference type="InterPro" id="IPR036397">
    <property type="entry name" value="RNaseH_sf"/>
</dbReference>
<dbReference type="GO" id="GO:0003676">
    <property type="term" value="F:nucleic acid binding"/>
    <property type="evidence" value="ECO:0007669"/>
    <property type="project" value="InterPro"/>
</dbReference>
<dbReference type="InterPro" id="IPR002156">
    <property type="entry name" value="RNaseH_domain"/>
</dbReference>
<dbReference type="GO" id="GO:0004523">
    <property type="term" value="F:RNA-DNA hybrid ribonuclease activity"/>
    <property type="evidence" value="ECO:0007669"/>
    <property type="project" value="InterPro"/>
</dbReference>
<comment type="caution">
    <text evidence="3">The sequence shown here is derived from an EMBL/GenBank/DDBJ whole genome shotgun (WGS) entry which is preliminary data.</text>
</comment>
<dbReference type="SUPFAM" id="SSF53098">
    <property type="entry name" value="Ribonuclease H-like"/>
    <property type="match status" value="1"/>
</dbReference>
<gene>
    <name evidence="3" type="ORF">Pfra01_002833400</name>
</gene>
<reference evidence="3" key="1">
    <citation type="submission" date="2023-04" db="EMBL/GenBank/DDBJ databases">
        <title>Phytophthora fragariaefolia NBRC 109709.</title>
        <authorList>
            <person name="Ichikawa N."/>
            <person name="Sato H."/>
            <person name="Tonouchi N."/>
        </authorList>
    </citation>
    <scope>NUCLEOTIDE SEQUENCE</scope>
    <source>
        <strain evidence="3">NBRC 109709</strain>
    </source>
</reference>
<dbReference type="Pfam" id="PF13456">
    <property type="entry name" value="RVT_3"/>
    <property type="match status" value="1"/>
</dbReference>
<dbReference type="CDD" id="cd09279">
    <property type="entry name" value="RNase_HI_like"/>
    <property type="match status" value="1"/>
</dbReference>
<feature type="domain" description="RNase H type-1" evidence="2">
    <location>
        <begin position="223"/>
        <end position="356"/>
    </location>
</feature>
<dbReference type="OrthoDB" id="125513at2759"/>
<feature type="region of interest" description="Disordered" evidence="1">
    <location>
        <begin position="374"/>
        <end position="404"/>
    </location>
</feature>
<evidence type="ECO:0000259" key="2">
    <source>
        <dbReference type="PROSITE" id="PS50879"/>
    </source>
</evidence>
<feature type="region of interest" description="Disordered" evidence="1">
    <location>
        <begin position="182"/>
        <end position="205"/>
    </location>
</feature>